<reference evidence="2" key="1">
    <citation type="submission" date="2020-04" db="EMBL/GenBank/DDBJ databases">
        <title>Genome Assembly and Annotation of Botryosphaeria dothidea sdau 11-99, a Latent Pathogen of Apple Fruit Ring Rot in China.</title>
        <authorList>
            <person name="Yu C."/>
            <person name="Diao Y."/>
            <person name="Lu Q."/>
            <person name="Zhao J."/>
            <person name="Cui S."/>
            <person name="Peng C."/>
            <person name="He B."/>
            <person name="Liu H."/>
        </authorList>
    </citation>
    <scope>NUCLEOTIDE SEQUENCE [LARGE SCALE GENOMIC DNA]</scope>
    <source>
        <strain evidence="2">Sdau11-99</strain>
    </source>
</reference>
<gene>
    <name evidence="2" type="ORF">GTA08_BOTSDO12900</name>
</gene>
<organism evidence="2 3">
    <name type="scientific">Botryosphaeria dothidea</name>
    <dbReference type="NCBI Taxonomy" id="55169"/>
    <lineage>
        <taxon>Eukaryota</taxon>
        <taxon>Fungi</taxon>
        <taxon>Dikarya</taxon>
        <taxon>Ascomycota</taxon>
        <taxon>Pezizomycotina</taxon>
        <taxon>Dothideomycetes</taxon>
        <taxon>Dothideomycetes incertae sedis</taxon>
        <taxon>Botryosphaeriales</taxon>
        <taxon>Botryosphaeriaceae</taxon>
        <taxon>Botryosphaeria</taxon>
    </lineage>
</organism>
<dbReference type="Proteomes" id="UP000572817">
    <property type="component" value="Unassembled WGS sequence"/>
</dbReference>
<evidence type="ECO:0000313" key="2">
    <source>
        <dbReference type="EMBL" id="KAF4311648.1"/>
    </source>
</evidence>
<feature type="region of interest" description="Disordered" evidence="1">
    <location>
        <begin position="106"/>
        <end position="150"/>
    </location>
</feature>
<accession>A0A8H4J3V7</accession>
<dbReference type="AlphaFoldDB" id="A0A8H4J3V7"/>
<protein>
    <submittedName>
        <fullName evidence="2">Uncharacterized protein</fullName>
    </submittedName>
</protein>
<evidence type="ECO:0000256" key="1">
    <source>
        <dbReference type="SAM" id="MobiDB-lite"/>
    </source>
</evidence>
<evidence type="ECO:0000313" key="3">
    <source>
        <dbReference type="Proteomes" id="UP000572817"/>
    </source>
</evidence>
<comment type="caution">
    <text evidence="2">The sequence shown here is derived from an EMBL/GenBank/DDBJ whole genome shotgun (WGS) entry which is preliminary data.</text>
</comment>
<dbReference type="OrthoDB" id="6359816at2759"/>
<keyword evidence="3" id="KW-1185">Reference proteome</keyword>
<name>A0A8H4J3V7_9PEZI</name>
<sequence length="150" mass="16890">MPAAKAFRLYIIGEKYGIVDLVELAWVYATMLTDKYFVDSDEDALKLTEIITGTYMDTPDRPGHKLREYMVRLAFKRVKKLLSCTQFQKLLAFSVDLVRLLSAHVESPDPTWDSDSDCDWNSDISEDSSTQTPEGDSDLASGSAHDAERS</sequence>
<dbReference type="EMBL" id="WWBZ02000009">
    <property type="protein sequence ID" value="KAF4311648.1"/>
    <property type="molecule type" value="Genomic_DNA"/>
</dbReference>
<feature type="compositionally biased region" description="Acidic residues" evidence="1">
    <location>
        <begin position="112"/>
        <end position="126"/>
    </location>
</feature>
<proteinExistence type="predicted"/>